<organism evidence="2 3">
    <name type="scientific">Stakelama tenebrarum</name>
    <dbReference type="NCBI Taxonomy" id="2711215"/>
    <lineage>
        <taxon>Bacteria</taxon>
        <taxon>Pseudomonadati</taxon>
        <taxon>Pseudomonadota</taxon>
        <taxon>Alphaproteobacteria</taxon>
        <taxon>Sphingomonadales</taxon>
        <taxon>Sphingomonadaceae</taxon>
        <taxon>Stakelama</taxon>
    </lineage>
</organism>
<reference evidence="2 3" key="1">
    <citation type="submission" date="2020-02" db="EMBL/GenBank/DDBJ databases">
        <authorList>
            <person name="Zheng R.K."/>
            <person name="Sun C.M."/>
        </authorList>
    </citation>
    <scope>NUCLEOTIDE SEQUENCE [LARGE SCALE GENOMIC DNA]</scope>
    <source>
        <strain evidence="3">zrk23</strain>
    </source>
</reference>
<evidence type="ECO:0000313" key="3">
    <source>
        <dbReference type="Proteomes" id="UP000501568"/>
    </source>
</evidence>
<feature type="region of interest" description="Disordered" evidence="1">
    <location>
        <begin position="181"/>
        <end position="254"/>
    </location>
</feature>
<evidence type="ECO:0000313" key="2">
    <source>
        <dbReference type="EMBL" id="QIG78684.1"/>
    </source>
</evidence>
<dbReference type="AlphaFoldDB" id="A0A6G6Y166"/>
<keyword evidence="3" id="KW-1185">Reference proteome</keyword>
<feature type="compositionally biased region" description="Pro residues" evidence="1">
    <location>
        <begin position="1"/>
        <end position="12"/>
    </location>
</feature>
<dbReference type="KEGG" id="spzr:G5C33_02030"/>
<feature type="region of interest" description="Disordered" evidence="1">
    <location>
        <begin position="1"/>
        <end position="34"/>
    </location>
</feature>
<sequence length="254" mass="28698">MKNGRPPIPPEPPSEDAPFDAAFEPVPVRDRHDGWTPDKQTAFIEALAASGCVVHAAEAVGMRPNAAYRLRARPDAASFRAAWEHALEYAVQRLAEATLSRAIHGVSRPVYYQGEVIGERRYYDERLAMFILRYRDPYRYGAWVDDSVPSRTPDAEARGLTRAVDRLASDVWADHHDFPREKAPIDFPARQPITPEEQARREREAAERRDSCEFRVSEIQEAEEEAAREAAQATARDAGDPSDPGDWRNYVDDP</sequence>
<dbReference type="RefSeq" id="WP_165325682.1">
    <property type="nucleotide sequence ID" value="NZ_CP049109.1"/>
</dbReference>
<name>A0A6G6Y166_9SPHN</name>
<feature type="compositionally biased region" description="Basic and acidic residues" evidence="1">
    <location>
        <begin position="197"/>
        <end position="218"/>
    </location>
</feature>
<gene>
    <name evidence="2" type="ORF">G5C33_02030</name>
</gene>
<evidence type="ECO:0000256" key="1">
    <source>
        <dbReference type="SAM" id="MobiDB-lite"/>
    </source>
</evidence>
<accession>A0A6G6Y166</accession>
<dbReference type="Proteomes" id="UP000501568">
    <property type="component" value="Chromosome"/>
</dbReference>
<dbReference type="EMBL" id="CP049109">
    <property type="protein sequence ID" value="QIG78684.1"/>
    <property type="molecule type" value="Genomic_DNA"/>
</dbReference>
<protein>
    <submittedName>
        <fullName evidence="2">Uncharacterized protein</fullName>
    </submittedName>
</protein>
<proteinExistence type="predicted"/>
<feature type="compositionally biased region" description="Basic and acidic residues" evidence="1">
    <location>
        <begin position="245"/>
        <end position="254"/>
    </location>
</feature>